<comment type="cofactor">
    <cofactor evidence="1">
        <name>siroheme</name>
        <dbReference type="ChEBI" id="CHEBI:60052"/>
    </cofactor>
</comment>
<dbReference type="InterPro" id="IPR016156">
    <property type="entry name" value="FAD/NAD-linked_Rdtase_dimer_sf"/>
</dbReference>
<dbReference type="Pfam" id="PF04324">
    <property type="entry name" value="Fer2_BFD"/>
    <property type="match status" value="1"/>
</dbReference>
<dbReference type="InterPro" id="IPR020810">
    <property type="entry name" value="Enolase_C"/>
</dbReference>
<evidence type="ECO:0000256" key="12">
    <source>
        <dbReference type="ARBA" id="ARBA00022630"/>
    </source>
</evidence>
<reference evidence="24" key="1">
    <citation type="submission" date="2021-01" db="EMBL/GenBank/DDBJ databases">
        <authorList>
            <person name="Corre E."/>
            <person name="Pelletier E."/>
            <person name="Niang G."/>
            <person name="Scheremetjew M."/>
            <person name="Finn R."/>
            <person name="Kale V."/>
            <person name="Holt S."/>
            <person name="Cochrane G."/>
            <person name="Meng A."/>
            <person name="Brown T."/>
            <person name="Cohen L."/>
        </authorList>
    </citation>
    <scope>NUCLEOTIDE SEQUENCE</scope>
    <source>
        <strain evidence="24">Pbaha01</strain>
    </source>
</reference>
<keyword evidence="13" id="KW-0479">Metal-binding</keyword>
<organism evidence="24">
    <name type="scientific">Pyrodinium bahamense</name>
    <dbReference type="NCBI Taxonomy" id="73915"/>
    <lineage>
        <taxon>Eukaryota</taxon>
        <taxon>Sar</taxon>
        <taxon>Alveolata</taxon>
        <taxon>Dinophyceae</taxon>
        <taxon>Gonyaulacales</taxon>
        <taxon>Pyrocystaceae</taxon>
        <taxon>Pyrodinium</taxon>
    </lineage>
</organism>
<evidence type="ECO:0000256" key="4">
    <source>
        <dbReference type="ARBA" id="ARBA00001974"/>
    </source>
</evidence>
<dbReference type="EMBL" id="HBEG01027829">
    <property type="protein sequence ID" value="CAD8364481.1"/>
    <property type="molecule type" value="Transcribed_RNA"/>
</dbReference>
<dbReference type="PANTHER" id="PTHR43809">
    <property type="entry name" value="NITRITE REDUCTASE (NADH) LARGE SUBUNIT"/>
    <property type="match status" value="1"/>
</dbReference>
<dbReference type="Gene3D" id="3.50.50.60">
    <property type="entry name" value="FAD/NAD(P)-binding domain"/>
    <property type="match status" value="2"/>
</dbReference>
<dbReference type="CDD" id="cd00691">
    <property type="entry name" value="ascorbate_peroxidase"/>
    <property type="match status" value="1"/>
</dbReference>
<keyword evidence="16" id="KW-0560">Oxidoreductase</keyword>
<dbReference type="CDD" id="cd03313">
    <property type="entry name" value="enolase"/>
    <property type="match status" value="1"/>
</dbReference>
<comment type="pathway">
    <text evidence="6">Nitrogen metabolism; nitrate reduction (assimilation).</text>
</comment>
<dbReference type="InterPro" id="IPR036188">
    <property type="entry name" value="FAD/NAD-bd_sf"/>
</dbReference>
<dbReference type="InterPro" id="IPR020809">
    <property type="entry name" value="Enolase_CS"/>
</dbReference>
<dbReference type="Pfam" id="PF18267">
    <property type="entry name" value="Rubredoxin_C"/>
    <property type="match status" value="1"/>
</dbReference>
<dbReference type="InterPro" id="IPR010255">
    <property type="entry name" value="Haem_peroxidase_sf"/>
</dbReference>
<dbReference type="InterPro" id="IPR023753">
    <property type="entry name" value="FAD/NAD-binding_dom"/>
</dbReference>
<dbReference type="GO" id="GO:0000015">
    <property type="term" value="C:phosphopyruvate hydratase complex"/>
    <property type="evidence" value="ECO:0007669"/>
    <property type="project" value="InterPro"/>
</dbReference>
<evidence type="ECO:0000256" key="8">
    <source>
        <dbReference type="ARBA" id="ARBA00010429"/>
    </source>
</evidence>
<dbReference type="GO" id="GO:0006979">
    <property type="term" value="P:response to oxidative stress"/>
    <property type="evidence" value="ECO:0007669"/>
    <property type="project" value="InterPro"/>
</dbReference>
<dbReference type="InterPro" id="IPR041575">
    <property type="entry name" value="Rubredoxin_C"/>
</dbReference>
<keyword evidence="19" id="KW-0324">Glycolysis</keyword>
<comment type="cofactor">
    <cofactor evidence="4">
        <name>FAD</name>
        <dbReference type="ChEBI" id="CHEBI:57692"/>
    </cofactor>
</comment>
<accession>A0A7S0AI72</accession>
<comment type="similarity">
    <text evidence="8">Belongs to the nitrite and sulfite reductase 4Fe-4S domain family.</text>
</comment>
<comment type="similarity">
    <text evidence="21">Belongs to the peroxidase family.</text>
</comment>
<dbReference type="GO" id="GO:0004601">
    <property type="term" value="F:peroxidase activity"/>
    <property type="evidence" value="ECO:0007669"/>
    <property type="project" value="InterPro"/>
</dbReference>
<dbReference type="GO" id="GO:0006096">
    <property type="term" value="P:glycolytic process"/>
    <property type="evidence" value="ECO:0007669"/>
    <property type="project" value="UniProtKB-UniPathway"/>
</dbReference>
<comment type="similarity">
    <text evidence="7">Belongs to the enolase family.</text>
</comment>
<dbReference type="InterPro" id="IPR007419">
    <property type="entry name" value="BFD-like_2Fe2S-bd_dom"/>
</dbReference>
<evidence type="ECO:0000256" key="7">
    <source>
        <dbReference type="ARBA" id="ARBA00009604"/>
    </source>
</evidence>
<feature type="region of interest" description="Disordered" evidence="22">
    <location>
        <begin position="996"/>
        <end position="1016"/>
    </location>
</feature>
<dbReference type="PANTHER" id="PTHR43809:SF1">
    <property type="entry name" value="NITRITE REDUCTASE (NADH) LARGE SUBUNIT"/>
    <property type="match status" value="1"/>
</dbReference>
<dbReference type="InterPro" id="IPR036849">
    <property type="entry name" value="Enolase-like_C_sf"/>
</dbReference>
<evidence type="ECO:0000256" key="19">
    <source>
        <dbReference type="ARBA" id="ARBA00023152"/>
    </source>
</evidence>
<dbReference type="GO" id="GO:0020037">
    <property type="term" value="F:heme binding"/>
    <property type="evidence" value="ECO:0007669"/>
    <property type="project" value="InterPro"/>
</dbReference>
<comment type="cofactor">
    <cofactor evidence="3">
        <name>[4Fe-4S] cluster</name>
        <dbReference type="ChEBI" id="CHEBI:49883"/>
    </cofactor>
</comment>
<evidence type="ECO:0000256" key="2">
    <source>
        <dbReference type="ARBA" id="ARBA00001946"/>
    </source>
</evidence>
<evidence type="ECO:0000256" key="15">
    <source>
        <dbReference type="ARBA" id="ARBA00022842"/>
    </source>
</evidence>
<dbReference type="GO" id="GO:0004634">
    <property type="term" value="F:phosphopyruvate hydratase activity"/>
    <property type="evidence" value="ECO:0007669"/>
    <property type="project" value="UniProtKB-EC"/>
</dbReference>
<dbReference type="InterPro" id="IPR000941">
    <property type="entry name" value="Enolase"/>
</dbReference>
<dbReference type="Pfam" id="PF07992">
    <property type="entry name" value="Pyr_redox_2"/>
    <property type="match status" value="1"/>
</dbReference>
<protein>
    <recommendedName>
        <fullName evidence="9">phosphopyruvate hydratase</fullName>
        <ecNumber evidence="9">4.2.1.11</ecNumber>
    </recommendedName>
</protein>
<keyword evidence="10" id="KW-0963">Cytoplasm</keyword>
<dbReference type="InterPro" id="IPR002016">
    <property type="entry name" value="Haem_peroxidase"/>
</dbReference>
<dbReference type="Pfam" id="PF00113">
    <property type="entry name" value="Enolase_C"/>
    <property type="match status" value="1"/>
</dbReference>
<keyword evidence="18" id="KW-0411">Iron-sulfur</keyword>
<dbReference type="SUPFAM" id="SSF48113">
    <property type="entry name" value="Heme-dependent peroxidases"/>
    <property type="match status" value="1"/>
</dbReference>
<keyword evidence="17" id="KW-0408">Iron</keyword>
<dbReference type="PROSITE" id="PS50873">
    <property type="entry name" value="PEROXIDASE_4"/>
    <property type="match status" value="1"/>
</dbReference>
<dbReference type="UniPathway" id="UPA00109">
    <property type="reaction ID" value="UER00187"/>
</dbReference>
<name>A0A7S0AI72_9DINO</name>
<dbReference type="PRINTS" id="PR00148">
    <property type="entry name" value="ENOLASE"/>
</dbReference>
<dbReference type="Gene3D" id="3.20.20.120">
    <property type="entry name" value="Enolase-like C-terminal domain"/>
    <property type="match status" value="1"/>
</dbReference>
<dbReference type="SMART" id="SM01192">
    <property type="entry name" value="Enolase_C"/>
    <property type="match status" value="1"/>
</dbReference>
<evidence type="ECO:0000256" key="9">
    <source>
        <dbReference type="ARBA" id="ARBA00012058"/>
    </source>
</evidence>
<dbReference type="SUPFAM" id="SSF51604">
    <property type="entry name" value="Enolase C-terminal domain-like"/>
    <property type="match status" value="1"/>
</dbReference>
<feature type="domain" description="Plant heme peroxidase family profile" evidence="23">
    <location>
        <begin position="965"/>
        <end position="1184"/>
    </location>
</feature>
<evidence type="ECO:0000256" key="22">
    <source>
        <dbReference type="SAM" id="MobiDB-lite"/>
    </source>
</evidence>
<evidence type="ECO:0000256" key="21">
    <source>
        <dbReference type="RuleBase" id="RU004241"/>
    </source>
</evidence>
<evidence type="ECO:0000256" key="3">
    <source>
        <dbReference type="ARBA" id="ARBA00001966"/>
    </source>
</evidence>
<sequence>MPVPSFNVINGGSHAGNRLACQEFMILPVGATSFREAMIIGAEVYHTLKGVIKKRYGQDACNVGDEGGFAPSVQDNNEALDVLMEAIKKSGHESKVKIGTDVAASEFYDSGMKKYDLDFKNPQGSAPEMKKRSAELVDYYKIWLEKYPLISIEDPFDQDDWEAYALLMKQVGSSVQIVGDDLLVTNPLRVQKALDGQACNALLLKVNQIGTVTEAIQAAAMSMAAGWGVMVSHRSGETEDSFIADLAVGLCAGQIKTGAPCRSERLAKYNQLLRIEEELGDAAIFAGAHFRQPHVAAGLPMLKPLAATVQKRVLVVGYGPIGHSFIDRLMTKSQRGFKVTVLCEEPYAAYNRVKLTTFFDHRSPDKLALSSESWCVERNVTLIFGKAVKIDRGAKAVEYVSNKGGVGGSITYDELVLATGSKPFIPPAPPGLDTGTKGIFVYRTLDDSMAIIEHAKISKRAAVIGGGLLGLEAAKAVFDLKVSSVDVIEFAPCLLGVQIDPEGAALVKTKVESLGVKVHTGTKTLEVLKSDDGAVRGLRIDEGGNESVLEVELVVVSCGVRPRHELAEACGLELGGRGGVKVDHRLRSVTDDHVHAVGEVASLNGGMCYGLSAPGYQQAEILAEHLANPETGDRYVGSDLSTKLKLMGVDVGSFGATADFWFGRLYMCNDDAKVKNLILKDPAKGIYKKLVFTPDGKKLLGGVLVGDNEDFAKLSAIAKRPDLGGLTPEQVLAGETPQVDDGGDGTNLGVDDLVCNCHAVPKGVIKKAIAEGADSFAEVRRCTKAGTGCGTCISTGPMPRLLAFTLKELGRSRGISAAMPFTEAEIEELAKARSLKTFDALAGQICIPLDKLDPKMLEDTKPKVVPILERLFCGKKKGDGLDMVGQLKAVKKDLFEFVDKMNCNPILVRLAWHDSGTFDQKFTTWPECGGANGSIIYDPEINRGANNGLSKALRFLEPFKDDYPLISWADLIQMASAISIEHAGGPKIKMRYGRQDVEGPEQCPPDASRGTAENAGLPDAEAPFGCGATTAAQHLRNIFYRMGFDDQGIVALSGAHTLGRAFKERSGLVAEGYGEAKACPYTKSVGLCPVRRDGQAGVGMPGGKSWTKKWLKFDNSYFKEYVDKDPNLVWFSTDKALHTDGGFKPFFLKYKEDESAFFHDYAEAHKRLSELGSKFVPEAGISLD</sequence>
<keyword evidence="11" id="KW-0349">Heme</keyword>
<dbReference type="EC" id="4.2.1.11" evidence="9"/>
<evidence type="ECO:0000256" key="11">
    <source>
        <dbReference type="ARBA" id="ARBA00022617"/>
    </source>
</evidence>
<dbReference type="FunFam" id="3.20.20.120:FF:000002">
    <property type="entry name" value="Enolase 1"/>
    <property type="match status" value="1"/>
</dbReference>
<evidence type="ECO:0000256" key="5">
    <source>
        <dbReference type="ARBA" id="ARBA00005031"/>
    </source>
</evidence>
<dbReference type="Gene3D" id="1.10.420.10">
    <property type="entry name" value="Peroxidase, domain 2"/>
    <property type="match status" value="1"/>
</dbReference>
<evidence type="ECO:0000313" key="24">
    <source>
        <dbReference type="EMBL" id="CAD8364481.1"/>
    </source>
</evidence>
<dbReference type="GO" id="GO:0051536">
    <property type="term" value="F:iron-sulfur cluster binding"/>
    <property type="evidence" value="ECO:0007669"/>
    <property type="project" value="UniProtKB-KW"/>
</dbReference>
<gene>
    <name evidence="24" type="ORF">PBAH0796_LOCUS16889</name>
</gene>
<evidence type="ECO:0000256" key="6">
    <source>
        <dbReference type="ARBA" id="ARBA00005096"/>
    </source>
</evidence>
<dbReference type="SUPFAM" id="SSF51905">
    <property type="entry name" value="FAD/NAD(P)-binding domain"/>
    <property type="match status" value="1"/>
</dbReference>
<dbReference type="Pfam" id="PF00141">
    <property type="entry name" value="peroxidase"/>
    <property type="match status" value="1"/>
</dbReference>
<keyword evidence="15" id="KW-0460">Magnesium</keyword>
<dbReference type="Gene3D" id="3.30.390.30">
    <property type="match status" value="1"/>
</dbReference>
<evidence type="ECO:0000256" key="20">
    <source>
        <dbReference type="ARBA" id="ARBA00023239"/>
    </source>
</evidence>
<dbReference type="InterPro" id="IPR041854">
    <property type="entry name" value="BFD-like_2Fe2S-bd_dom_sf"/>
</dbReference>
<keyword evidence="20" id="KW-0456">Lyase</keyword>
<dbReference type="SFLD" id="SFLDS00001">
    <property type="entry name" value="Enolase"/>
    <property type="match status" value="1"/>
</dbReference>
<dbReference type="SFLD" id="SFLDG00178">
    <property type="entry name" value="enolase"/>
    <property type="match status" value="1"/>
</dbReference>
<comment type="pathway">
    <text evidence="5">Carbohydrate degradation; glycolysis; pyruvate from D-glyceraldehyde 3-phosphate: step 4/5.</text>
</comment>
<evidence type="ECO:0000256" key="18">
    <source>
        <dbReference type="ARBA" id="ARBA00023014"/>
    </source>
</evidence>
<comment type="cofactor">
    <cofactor evidence="2">
        <name>Mg(2+)</name>
        <dbReference type="ChEBI" id="CHEBI:18420"/>
    </cofactor>
</comment>
<evidence type="ECO:0000256" key="17">
    <source>
        <dbReference type="ARBA" id="ARBA00023004"/>
    </source>
</evidence>
<evidence type="ECO:0000256" key="14">
    <source>
        <dbReference type="ARBA" id="ARBA00022827"/>
    </source>
</evidence>
<proteinExistence type="inferred from homology"/>
<keyword evidence="12" id="KW-0285">Flavoprotein</keyword>
<dbReference type="InterPro" id="IPR052034">
    <property type="entry name" value="NasD-like"/>
</dbReference>
<keyword evidence="14" id="KW-0274">FAD</keyword>
<evidence type="ECO:0000256" key="1">
    <source>
        <dbReference type="ARBA" id="ARBA00001929"/>
    </source>
</evidence>
<evidence type="ECO:0000256" key="13">
    <source>
        <dbReference type="ARBA" id="ARBA00022723"/>
    </source>
</evidence>
<dbReference type="GO" id="GO:0000287">
    <property type="term" value="F:magnesium ion binding"/>
    <property type="evidence" value="ECO:0007669"/>
    <property type="project" value="InterPro"/>
</dbReference>
<dbReference type="AlphaFoldDB" id="A0A7S0AI72"/>
<dbReference type="Gene3D" id="1.10.10.1100">
    <property type="entry name" value="BFD-like [2Fe-2S]-binding domain"/>
    <property type="match status" value="1"/>
</dbReference>
<dbReference type="PROSITE" id="PS00164">
    <property type="entry name" value="ENOLASE"/>
    <property type="match status" value="1"/>
</dbReference>
<evidence type="ECO:0000256" key="16">
    <source>
        <dbReference type="ARBA" id="ARBA00023002"/>
    </source>
</evidence>
<dbReference type="Gene3D" id="1.10.520.10">
    <property type="match status" value="1"/>
</dbReference>
<evidence type="ECO:0000259" key="23">
    <source>
        <dbReference type="PROSITE" id="PS50873"/>
    </source>
</evidence>
<evidence type="ECO:0000256" key="10">
    <source>
        <dbReference type="ARBA" id="ARBA00022490"/>
    </source>
</evidence>